<dbReference type="AlphaFoldDB" id="A0A7W8M496"/>
<proteinExistence type="predicted"/>
<dbReference type="EMBL" id="JACHFW010000001">
    <property type="protein sequence ID" value="MBB5263066.1"/>
    <property type="molecule type" value="Genomic_DNA"/>
</dbReference>
<feature type="region of interest" description="Disordered" evidence="1">
    <location>
        <begin position="68"/>
        <end position="91"/>
    </location>
</feature>
<sequence length="198" mass="20808">MGSQDYEGLVSLYHGIFVYCGIAALVFLCVAALLFIVLKIPRVFMELTGRGAKKVIARMEEAGSASGDLNSVSRQIGDDGRRHRRVRTGALGTSKLRRKSGSLSGGLTTEKMAGTSLQASPEVYSSGDIDGGAAPTDVLSRDITGAPSGTDTMDSGINMAFPAADSFGFSETVVLNDGQPTGFTVLRSIVEIHTDEVI</sequence>
<gene>
    <name evidence="3" type="ORF">HNP82_000160</name>
</gene>
<evidence type="ECO:0000256" key="1">
    <source>
        <dbReference type="SAM" id="MobiDB-lite"/>
    </source>
</evidence>
<comment type="caution">
    <text evidence="3">The sequence shown here is derived from an EMBL/GenBank/DDBJ whole genome shotgun (WGS) entry which is preliminary data.</text>
</comment>
<evidence type="ECO:0000256" key="2">
    <source>
        <dbReference type="SAM" id="Phobius"/>
    </source>
</evidence>
<dbReference type="Proteomes" id="UP000543642">
    <property type="component" value="Unassembled WGS sequence"/>
</dbReference>
<evidence type="ECO:0000313" key="4">
    <source>
        <dbReference type="Proteomes" id="UP000543642"/>
    </source>
</evidence>
<keyword evidence="2" id="KW-0472">Membrane</keyword>
<keyword evidence="4" id="KW-1185">Reference proteome</keyword>
<reference evidence="3 4" key="1">
    <citation type="submission" date="2020-08" db="EMBL/GenBank/DDBJ databases">
        <title>Genomic Encyclopedia of Type Strains, Phase IV (KMG-IV): sequencing the most valuable type-strain genomes for metagenomic binning, comparative biology and taxonomic classification.</title>
        <authorList>
            <person name="Goeker M."/>
        </authorList>
    </citation>
    <scope>NUCLEOTIDE SEQUENCE [LARGE SCALE GENOMIC DNA]</scope>
    <source>
        <strain evidence="3 4">DSM 106146</strain>
    </source>
</reference>
<feature type="transmembrane region" description="Helical" evidence="2">
    <location>
        <begin position="12"/>
        <end position="38"/>
    </location>
</feature>
<dbReference type="RefSeq" id="WP_183770395.1">
    <property type="nucleotide sequence ID" value="NZ_JACHFW010000001.1"/>
</dbReference>
<keyword evidence="2" id="KW-1133">Transmembrane helix</keyword>
<name>A0A7W8M496_9FIRM</name>
<evidence type="ECO:0000313" key="3">
    <source>
        <dbReference type="EMBL" id="MBB5263066.1"/>
    </source>
</evidence>
<protein>
    <submittedName>
        <fullName evidence="3">Uncharacterized protein</fullName>
    </submittedName>
</protein>
<organism evidence="3 4">
    <name type="scientific">Catenibacillus scindens</name>
    <dbReference type="NCBI Taxonomy" id="673271"/>
    <lineage>
        <taxon>Bacteria</taxon>
        <taxon>Bacillati</taxon>
        <taxon>Bacillota</taxon>
        <taxon>Clostridia</taxon>
        <taxon>Lachnospirales</taxon>
        <taxon>Lachnospiraceae</taxon>
        <taxon>Catenibacillus</taxon>
    </lineage>
</organism>
<accession>A0A7W8M496</accession>
<keyword evidence="2" id="KW-0812">Transmembrane</keyword>